<dbReference type="Proteomes" id="UP001600894">
    <property type="component" value="Unassembled WGS sequence"/>
</dbReference>
<dbReference type="PANTHER" id="PTHR39201">
    <property type="entry name" value="EXPORTED PROTEIN-RELATED"/>
    <property type="match status" value="1"/>
</dbReference>
<dbReference type="PANTHER" id="PTHR39201:SF1">
    <property type="entry name" value="FLAVODOXIN-LIKE DOMAIN-CONTAINING PROTEIN"/>
    <property type="match status" value="1"/>
</dbReference>
<dbReference type="InterPro" id="IPR029039">
    <property type="entry name" value="Flavoprotein-like_sf"/>
</dbReference>
<evidence type="ECO:0008006" key="5">
    <source>
        <dbReference type="Google" id="ProtNLM"/>
    </source>
</evidence>
<dbReference type="InterPro" id="IPR049492">
    <property type="entry name" value="BD-FAE-like_dom"/>
</dbReference>
<protein>
    <recommendedName>
        <fullName evidence="5">Acetyl esterase/lipase</fullName>
    </recommendedName>
</protein>
<dbReference type="Pfam" id="PF20434">
    <property type="entry name" value="BD-FAE"/>
    <property type="match status" value="1"/>
</dbReference>
<proteinExistence type="predicted"/>
<dbReference type="EMBL" id="BAABXL010000001">
    <property type="protein sequence ID" value="GAA6269396.1"/>
    <property type="molecule type" value="Genomic_DNA"/>
</dbReference>
<reference evidence="3 4" key="1">
    <citation type="submission" date="2024-04" db="EMBL/GenBank/DDBJ databases">
        <title>Defined microbial consortia suppress multidrug-resistant proinflammatory Enterobacteriaceae via ecological control.</title>
        <authorList>
            <person name="Furuichi M."/>
            <person name="Kawaguchi T."/>
            <person name="Pust M."/>
            <person name="Yasuma K."/>
            <person name="Plichta D."/>
            <person name="Hasegawa N."/>
            <person name="Ohya T."/>
            <person name="Bhattarai S."/>
            <person name="Sasajima S."/>
            <person name="Aoto Y."/>
            <person name="Tuganbaev T."/>
            <person name="Yaginuma M."/>
            <person name="Ueda M."/>
            <person name="Okahashi N."/>
            <person name="Amafuji K."/>
            <person name="Kiridooshi Y."/>
            <person name="Sugita K."/>
            <person name="Strazar M."/>
            <person name="Skelly A."/>
            <person name="Suda W."/>
            <person name="Hattori M."/>
            <person name="Nakamoto N."/>
            <person name="Caballero S."/>
            <person name="Norman J."/>
            <person name="Olle B."/>
            <person name="Tanoue T."/>
            <person name="Arita M."/>
            <person name="Bucci V."/>
            <person name="Atarashi K."/>
            <person name="Xavier R."/>
            <person name="Honda K."/>
        </authorList>
    </citation>
    <scope>NUCLEOTIDE SEQUENCE [LARGE SCALE GENOMIC DNA]</scope>
    <source>
        <strain evidence="4">f13</strain>
    </source>
</reference>
<dbReference type="Pfam" id="PF12682">
    <property type="entry name" value="Flavodoxin_4"/>
    <property type="match status" value="1"/>
</dbReference>
<comment type="caution">
    <text evidence="3">The sequence shown here is derived from an EMBL/GenBank/DDBJ whole genome shotgun (WGS) entry which is preliminary data.</text>
</comment>
<dbReference type="Gene3D" id="3.40.50.1820">
    <property type="entry name" value="alpha/beta hydrolase"/>
    <property type="match status" value="1"/>
</dbReference>
<organism evidence="3 4">
    <name type="scientific">Enterocloster alcoholdehydrogenati</name>
    <dbReference type="NCBI Taxonomy" id="2547410"/>
    <lineage>
        <taxon>Bacteria</taxon>
        <taxon>Bacillati</taxon>
        <taxon>Bacillota</taxon>
        <taxon>Clostridia</taxon>
        <taxon>Lachnospirales</taxon>
        <taxon>Lachnospiraceae</taxon>
        <taxon>Enterocloster</taxon>
    </lineage>
</organism>
<evidence type="ECO:0000259" key="2">
    <source>
        <dbReference type="Pfam" id="PF20434"/>
    </source>
</evidence>
<dbReference type="Gene3D" id="3.40.50.360">
    <property type="match status" value="1"/>
</dbReference>
<dbReference type="InterPro" id="IPR008254">
    <property type="entry name" value="Flavodoxin/NO_synth"/>
</dbReference>
<dbReference type="InterPro" id="IPR029058">
    <property type="entry name" value="AB_hydrolase_fold"/>
</dbReference>
<name>A0ABQ0AZG9_9FIRM</name>
<sequence>MPVYSFLEEYDFGAKMIIPFVTHGGSGASQTIETISEIQPGALMRDNALILSRDEVSASGEAVTEWASQLGINAKNSQETMEQNEMTVASTAVPTPTQQQRIYLWDEGNMPAITEYTENTGFYADDPDFRPYMTFYPVPEGTEIKGAVLVNSGGAFAYRSNENEGGPTAEDLSRLGYQSFLVDYRVSPYTQEEGALDLARAVRFVRAHAIEYGIDEKDIAVMGFSAGGILSGEELLNYDGMVNGRTLDKRYVPDALDDVSADAAAAGMIYSFYGRLSVATDDVEKLAVSDLPPTFFAMAQEIPLFQSLKKI</sequence>
<evidence type="ECO:0000259" key="1">
    <source>
        <dbReference type="Pfam" id="PF12682"/>
    </source>
</evidence>
<gene>
    <name evidence="3" type="ORF">F130042H8_24560</name>
</gene>
<feature type="domain" description="Flavodoxin-like" evidence="1">
    <location>
        <begin position="4"/>
        <end position="67"/>
    </location>
</feature>
<feature type="domain" description="BD-FAE-like" evidence="2">
    <location>
        <begin position="147"/>
        <end position="231"/>
    </location>
</feature>
<dbReference type="SUPFAM" id="SSF53474">
    <property type="entry name" value="alpha/beta-Hydrolases"/>
    <property type="match status" value="1"/>
</dbReference>
<evidence type="ECO:0000313" key="4">
    <source>
        <dbReference type="Proteomes" id="UP001600894"/>
    </source>
</evidence>
<accession>A0ABQ0AZG9</accession>
<keyword evidence="4" id="KW-1185">Reference proteome</keyword>
<evidence type="ECO:0000313" key="3">
    <source>
        <dbReference type="EMBL" id="GAA6269396.1"/>
    </source>
</evidence>